<proteinExistence type="predicted"/>
<dbReference type="SUPFAM" id="SSF47473">
    <property type="entry name" value="EF-hand"/>
    <property type="match status" value="1"/>
</dbReference>
<evidence type="ECO:0000256" key="1">
    <source>
        <dbReference type="ARBA" id="ARBA00022837"/>
    </source>
</evidence>
<evidence type="ECO:0000313" key="6">
    <source>
        <dbReference type="Proteomes" id="UP001165085"/>
    </source>
</evidence>
<dbReference type="EMBL" id="BRXY01000406">
    <property type="protein sequence ID" value="GMH92898.1"/>
    <property type="molecule type" value="Genomic_DNA"/>
</dbReference>
<keyword evidence="2" id="KW-0175">Coiled coil</keyword>
<dbReference type="OrthoDB" id="120976at2759"/>
<dbReference type="PANTHER" id="PTHR24114">
    <property type="entry name" value="LEUCINE RICH REPEAT FAMILY PROTEIN"/>
    <property type="match status" value="1"/>
</dbReference>
<dbReference type="PROSITE" id="PS00018">
    <property type="entry name" value="EF_HAND_1"/>
    <property type="match status" value="2"/>
</dbReference>
<dbReference type="GO" id="GO:0005509">
    <property type="term" value="F:calcium ion binding"/>
    <property type="evidence" value="ECO:0007669"/>
    <property type="project" value="InterPro"/>
</dbReference>
<dbReference type="Proteomes" id="UP001165085">
    <property type="component" value="Unassembled WGS sequence"/>
</dbReference>
<feature type="region of interest" description="Disordered" evidence="3">
    <location>
        <begin position="1490"/>
        <end position="1516"/>
    </location>
</feature>
<feature type="region of interest" description="Disordered" evidence="3">
    <location>
        <begin position="322"/>
        <end position="426"/>
    </location>
</feature>
<protein>
    <recommendedName>
        <fullName evidence="4">EF-hand domain-containing protein</fullName>
    </recommendedName>
</protein>
<dbReference type="InterPro" id="IPR011992">
    <property type="entry name" value="EF-hand-dom_pair"/>
</dbReference>
<feature type="region of interest" description="Disordered" evidence="3">
    <location>
        <begin position="157"/>
        <end position="214"/>
    </location>
</feature>
<dbReference type="InterPro" id="IPR018247">
    <property type="entry name" value="EF_Hand_1_Ca_BS"/>
</dbReference>
<organism evidence="5 6">
    <name type="scientific">Triparma strigata</name>
    <dbReference type="NCBI Taxonomy" id="1606541"/>
    <lineage>
        <taxon>Eukaryota</taxon>
        <taxon>Sar</taxon>
        <taxon>Stramenopiles</taxon>
        <taxon>Ochrophyta</taxon>
        <taxon>Bolidophyceae</taxon>
        <taxon>Parmales</taxon>
        <taxon>Triparmaceae</taxon>
        <taxon>Triparma</taxon>
    </lineage>
</organism>
<feature type="compositionally biased region" description="Acidic residues" evidence="3">
    <location>
        <begin position="394"/>
        <end position="409"/>
    </location>
</feature>
<dbReference type="SMART" id="SM00368">
    <property type="entry name" value="LRR_RI"/>
    <property type="match status" value="6"/>
</dbReference>
<dbReference type="Pfam" id="PF13499">
    <property type="entry name" value="EF-hand_7"/>
    <property type="match status" value="1"/>
</dbReference>
<dbReference type="Gene3D" id="1.10.238.10">
    <property type="entry name" value="EF-hand"/>
    <property type="match status" value="1"/>
</dbReference>
<feature type="coiled-coil region" evidence="2">
    <location>
        <begin position="1329"/>
        <end position="1364"/>
    </location>
</feature>
<dbReference type="InterPro" id="IPR052394">
    <property type="entry name" value="LRR-containing"/>
</dbReference>
<dbReference type="InterPro" id="IPR001611">
    <property type="entry name" value="Leu-rich_rpt"/>
</dbReference>
<feature type="domain" description="EF-hand" evidence="4">
    <location>
        <begin position="1031"/>
        <end position="1066"/>
    </location>
</feature>
<reference evidence="6" key="1">
    <citation type="journal article" date="2023" name="Commun. Biol.">
        <title>Genome analysis of Parmales, the sister group of diatoms, reveals the evolutionary specialization of diatoms from phago-mixotrophs to photoautotrophs.</title>
        <authorList>
            <person name="Ban H."/>
            <person name="Sato S."/>
            <person name="Yoshikawa S."/>
            <person name="Yamada K."/>
            <person name="Nakamura Y."/>
            <person name="Ichinomiya M."/>
            <person name="Sato N."/>
            <person name="Blanc-Mathieu R."/>
            <person name="Endo H."/>
            <person name="Kuwata A."/>
            <person name="Ogata H."/>
        </authorList>
    </citation>
    <scope>NUCLEOTIDE SEQUENCE [LARGE SCALE GENOMIC DNA]</scope>
    <source>
        <strain evidence="6">NIES 3701</strain>
    </source>
</reference>
<gene>
    <name evidence="5" type="ORF">TrST_g12092</name>
</gene>
<comment type="caution">
    <text evidence="5">The sequence shown here is derived from an EMBL/GenBank/DDBJ whole genome shotgun (WGS) entry which is preliminary data.</text>
</comment>
<dbReference type="SMART" id="SM00054">
    <property type="entry name" value="EFh"/>
    <property type="match status" value="2"/>
</dbReference>
<feature type="compositionally biased region" description="Polar residues" evidence="3">
    <location>
        <begin position="164"/>
        <end position="176"/>
    </location>
</feature>
<sequence length="1810" mass="204994">MFPSPLKNASYRVLAAEDRARHSSYNSDPYHHPTPESLLLARNRMKKENTKHEKRQTNLTRRIAIQESEEMVEKKAVDEDSEDVGTINIFLTKPKKPKFIKRKSSLEMLDATSFSSASAISLTQSQYTPKTATSKAIAFDEDPVPLKEENSSVAKIARKRSMHRSQSWIQSQQGSMRGSRRTREFTPQRRTMSSQSERVRRKTSGRASPSKDVEEVIEYSDSNRLLGLLGSRKHMVFGDVEPEIESLPLVGEDDFDFEYDGRSQNVSSTEAAAIERARQDKIDDMTYNRTRQTLNKMLLTEHSIFMTGKRSTFIEVQPYAHDDPARKPKYSLPFSPVKGSTYDIRSQVDGDDGDDLISVNSDNIPDENESRPGSRPSSAPRHRNRQVSIMLQQGDDDDDDGDGDGEEDIDKAGAAIPFKRESRKTARHSLNLAKEAASPLSKETRELRKSLRQHQVEGHHQDISSPKERIRQVSELHHSAVGQVHAIGSLHSENFTRKERETYFGHRARKDFFYKYREVARRSQSIPDREVLTSIGRSPRSEYLAQIESKGLLPWPVLLRSMNSPKIVDLTSMGLGDEVIKSLTTVLDKLPNCDTLMLADNRLTDDSLIDLCEKVTHMHSLTHLDISYNKMDESSKIIFEYLINPHCDLKVLVMEHSDIDDFECGDLMDALKVNKSLRSLDLQDNLLGEKEQLNVVLPELLTGGEAVGEMLTVNKYLTELDISWNSIRGDSAQELAECLESNNTIKTLCMSHNAFGDVPSQMIGDVLSRNKSITHLDMSFNSVSPAAAMVIANAFTKNVTVEFLLLNGNNIGRRGAESLMQALRRSKREDGHLLIQINNCDCEFEDASLFDPVEPANSYNLDMTLPYSRMVASELLRMANERPGAYFKSVKYSKDLKFDHGWQTIELQQAGSGGGGGEGSSRKSSVTTLAAMGEAWKVPMKKIIDELSDGVIDDPDQCNSDIRELLGIMGLHPNVDTVDKIMWSLDLSNIKEETMLDTIFRSIFHIVDADGSQCVDFNEMRIAMSLLAIRVSDDEVKRIIAEFDIDKSGEIEDDEFVSWMINCYARQKEPQKPPVKYKGQPWVPPDSGTLVIDFKADRMPPAENEIGSDIGIGRLIFNIENADSEAERAKLFDKATANSDIYMTAAQAQQLMEISARGEEITTIQKLLPQMSDPQQCSQLVNKNLTLRQALYLRKNLGPAFGVIMGNATGRYVLDMENEIHRTGARKIAELNNFEKRFSRTKSGRGDTSQKGNWENFRNETFNGKSIILDSNWFTRIPHLGKLKVDYVSTTRVGKAAKPLSERRFKTLMDKLKMDEVDEIRQWYNEYSALEHQKEIEDAKKAEKDALREEAMREKRNLDTIKLRGGASLTSATEEQLALERAIKRNSDVQSTFTPAMDALTRTARKAGFFDDNVLKKGGSFKTPNFDADEQEGEDFEVADVQSETVAHRVQSRRKGIDASLHAPKNLLAKVSDGNKAKLMGLAAFSSSLKRQGSKKRIPAMQGKGGGGGKTKKKSLRDKLNKLNKDDDESSDEEGFYDHSGVRLKFKSSFDVPEFMTWIEATNHYKDYLESSHKAFNYFGEEVPRDGSKAAIELKVKEEEEAKEKLKSKKPLRAYLHLYCKLQELEVAVMGCCLTVRQACEIIDHFPRRDYARVQATVCMHKCLYDLENFNQILRMLDAQEMREVIHRLGYLNVWNPWIPDAMYRFDLRAQDHRKMTEMLSILEQEEPGENWLDGSYRWSSYDGPVPGWELPKSWSGRKEDTDNAGNCGPRDFGRLDFEYTSDPILGCTPVWSVRKDLRKHCLIGGEKVY</sequence>
<name>A0A9W7EV54_9STRA</name>
<accession>A0A9W7EV54</accession>
<dbReference type="Gene3D" id="3.80.10.10">
    <property type="entry name" value="Ribonuclease Inhibitor"/>
    <property type="match status" value="2"/>
</dbReference>
<dbReference type="PANTHER" id="PTHR24114:SF2">
    <property type="entry name" value="F-BOX DOMAIN-CONTAINING PROTEIN-RELATED"/>
    <property type="match status" value="1"/>
</dbReference>
<dbReference type="CDD" id="cd00051">
    <property type="entry name" value="EFh"/>
    <property type="match status" value="1"/>
</dbReference>
<dbReference type="Pfam" id="PF13516">
    <property type="entry name" value="LRR_6"/>
    <property type="match status" value="3"/>
</dbReference>
<dbReference type="SUPFAM" id="SSF52047">
    <property type="entry name" value="RNI-like"/>
    <property type="match status" value="1"/>
</dbReference>
<keyword evidence="6" id="KW-1185">Reference proteome</keyword>
<evidence type="ECO:0000259" key="4">
    <source>
        <dbReference type="PROSITE" id="PS50222"/>
    </source>
</evidence>
<feature type="domain" description="EF-hand" evidence="4">
    <location>
        <begin position="995"/>
        <end position="1030"/>
    </location>
</feature>
<keyword evidence="1" id="KW-0106">Calcium</keyword>
<evidence type="ECO:0000313" key="5">
    <source>
        <dbReference type="EMBL" id="GMH92898.1"/>
    </source>
</evidence>
<evidence type="ECO:0000256" key="3">
    <source>
        <dbReference type="SAM" id="MobiDB-lite"/>
    </source>
</evidence>
<dbReference type="InterPro" id="IPR032675">
    <property type="entry name" value="LRR_dom_sf"/>
</dbReference>
<dbReference type="InterPro" id="IPR002048">
    <property type="entry name" value="EF_hand_dom"/>
</dbReference>
<evidence type="ECO:0000256" key="2">
    <source>
        <dbReference type="SAM" id="Coils"/>
    </source>
</evidence>
<dbReference type="PROSITE" id="PS50222">
    <property type="entry name" value="EF_HAND_2"/>
    <property type="match status" value="2"/>
</dbReference>